<dbReference type="Proteomes" id="UP000190897">
    <property type="component" value="Unassembled WGS sequence"/>
</dbReference>
<evidence type="ECO:0000313" key="1">
    <source>
        <dbReference type="EMBL" id="SKB44849.1"/>
    </source>
</evidence>
<evidence type="ECO:0000313" key="2">
    <source>
        <dbReference type="Proteomes" id="UP000190897"/>
    </source>
</evidence>
<dbReference type="AlphaFoldDB" id="A0A1T5BCV3"/>
<dbReference type="EMBL" id="FUZA01000001">
    <property type="protein sequence ID" value="SKB44849.1"/>
    <property type="molecule type" value="Genomic_DNA"/>
</dbReference>
<organism evidence="1 2">
    <name type="scientific">Dyadobacter psychrophilus</name>
    <dbReference type="NCBI Taxonomy" id="651661"/>
    <lineage>
        <taxon>Bacteria</taxon>
        <taxon>Pseudomonadati</taxon>
        <taxon>Bacteroidota</taxon>
        <taxon>Cytophagia</taxon>
        <taxon>Cytophagales</taxon>
        <taxon>Spirosomataceae</taxon>
        <taxon>Dyadobacter</taxon>
    </lineage>
</organism>
<protein>
    <submittedName>
        <fullName evidence="1">Uncharacterized protein</fullName>
    </submittedName>
</protein>
<dbReference type="STRING" id="651661.SAMN05660293_00235"/>
<proteinExistence type="predicted"/>
<name>A0A1T5BCV3_9BACT</name>
<keyword evidence="2" id="KW-1185">Reference proteome</keyword>
<reference evidence="2" key="1">
    <citation type="submission" date="2017-02" db="EMBL/GenBank/DDBJ databases">
        <authorList>
            <person name="Varghese N."/>
            <person name="Submissions S."/>
        </authorList>
    </citation>
    <scope>NUCLEOTIDE SEQUENCE [LARGE SCALE GENOMIC DNA]</scope>
    <source>
        <strain evidence="2">DSM 22270</strain>
    </source>
</reference>
<accession>A0A1T5BCV3</accession>
<sequence>MFYINLMIGCYSKNLGPRGDVIGNGGDGITGYWKLSKYEVRGKSASVSDASGKQFLVTERGYMDHDSARVYFYRKGIDYRVFSFYNAAIDSTDRFLGVLYNYDFNKKTKQSAFYYRMNESVGFLAVLDQDITAGITTKLRLSNIMKSETYKPELDTLRYIYEPTKKFR</sequence>
<gene>
    <name evidence="1" type="ORF">SAMN05660293_00235</name>
</gene>